<dbReference type="InterPro" id="IPR018062">
    <property type="entry name" value="HTH_AraC-typ_CS"/>
</dbReference>
<keyword evidence="2" id="KW-0238">DNA-binding</keyword>
<evidence type="ECO:0000256" key="2">
    <source>
        <dbReference type="ARBA" id="ARBA00023125"/>
    </source>
</evidence>
<dbReference type="SUPFAM" id="SSF51215">
    <property type="entry name" value="Regulatory protein AraC"/>
    <property type="match status" value="1"/>
</dbReference>
<accession>H6NF03</accession>
<reference evidence="5 6" key="1">
    <citation type="journal article" date="2012" name="J. Bacteriol.">
        <title>Complete Genome Sequence of Paenibacillus mucilaginosus 3016, a Bacterium Functional as Microbial Fertilizer.</title>
        <authorList>
            <person name="Ma M."/>
            <person name="Wang Z."/>
            <person name="Li L."/>
            <person name="Jiang X."/>
            <person name="Guan D."/>
            <person name="Cao F."/>
            <person name="Chen H."/>
            <person name="Wang X."/>
            <person name="Shen D."/>
            <person name="Du B."/>
            <person name="Li J."/>
        </authorList>
    </citation>
    <scope>NUCLEOTIDE SEQUENCE [LARGE SCALE GENOMIC DNA]</scope>
    <source>
        <strain evidence="5 6">3016</strain>
    </source>
</reference>
<proteinExistence type="predicted"/>
<dbReference type="GO" id="GO:0043565">
    <property type="term" value="F:sequence-specific DNA binding"/>
    <property type="evidence" value="ECO:0007669"/>
    <property type="project" value="InterPro"/>
</dbReference>
<keyword evidence="6" id="KW-1185">Reference proteome</keyword>
<organism evidence="5 6">
    <name type="scientific">Paenibacillus mucilaginosus 3016</name>
    <dbReference type="NCBI Taxonomy" id="1116391"/>
    <lineage>
        <taxon>Bacteria</taxon>
        <taxon>Bacillati</taxon>
        <taxon>Bacillota</taxon>
        <taxon>Bacilli</taxon>
        <taxon>Bacillales</taxon>
        <taxon>Paenibacillaceae</taxon>
        <taxon>Paenibacillus</taxon>
    </lineage>
</organism>
<keyword evidence="1" id="KW-0805">Transcription regulation</keyword>
<dbReference type="KEGG" id="pmq:PM3016_2114"/>
<evidence type="ECO:0000313" key="5">
    <source>
        <dbReference type="EMBL" id="AFC29010.1"/>
    </source>
</evidence>
<dbReference type="PANTHER" id="PTHR43280">
    <property type="entry name" value="ARAC-FAMILY TRANSCRIPTIONAL REGULATOR"/>
    <property type="match status" value="1"/>
</dbReference>
<dbReference type="InterPro" id="IPR018060">
    <property type="entry name" value="HTH_AraC"/>
</dbReference>
<feature type="domain" description="HTH araC/xylS-type" evidence="4">
    <location>
        <begin position="173"/>
        <end position="271"/>
    </location>
</feature>
<evidence type="ECO:0000313" key="6">
    <source>
        <dbReference type="Proteomes" id="UP000007523"/>
    </source>
</evidence>
<dbReference type="InterPro" id="IPR003313">
    <property type="entry name" value="AraC-bd"/>
</dbReference>
<dbReference type="EMBL" id="CP003235">
    <property type="protein sequence ID" value="AFC29010.1"/>
    <property type="molecule type" value="Genomic_DNA"/>
</dbReference>
<dbReference type="Proteomes" id="UP000007523">
    <property type="component" value="Chromosome"/>
</dbReference>
<evidence type="ECO:0000259" key="4">
    <source>
        <dbReference type="PROSITE" id="PS01124"/>
    </source>
</evidence>
<keyword evidence="3" id="KW-0804">Transcription</keyword>
<evidence type="ECO:0000256" key="1">
    <source>
        <dbReference type="ARBA" id="ARBA00023015"/>
    </source>
</evidence>
<dbReference type="PANTHER" id="PTHR43280:SF30">
    <property type="entry name" value="MMSAB OPERON REGULATORY PROTEIN"/>
    <property type="match status" value="1"/>
</dbReference>
<dbReference type="Gene3D" id="1.10.10.60">
    <property type="entry name" value="Homeodomain-like"/>
    <property type="match status" value="2"/>
</dbReference>
<dbReference type="PROSITE" id="PS00041">
    <property type="entry name" value="HTH_ARAC_FAMILY_1"/>
    <property type="match status" value="1"/>
</dbReference>
<name>H6NF03_9BACL</name>
<sequence length="272" mass="31445">MLQFPFSKIFFLVYHYGRIDNLIERETTPQWKLQQLSYSNHYVLALAAEGRAVYELDGFEQPQEIRKGDVLFLRKQLLHSATSDPVNPWKVFVVIFDAIDLSVETSILDHALPAISRTSFLIELTLLFREMLDAWTAKKPGHLLLCRGLLMKMLYLLMREQQLQTTPQARTIDHTIAMMTEHYNRTFSIHELAAHAGLSPSYYRLVFKKLTGFTVGQFQTRMKINKARDFLLSGDCNVTEAAQLVGFDNVYYFSAVFKKLTGINPSELLKRR</sequence>
<dbReference type="STRING" id="1116391.PM3016_2114"/>
<gene>
    <name evidence="5" type="ORF">PM3016_2114</name>
</gene>
<dbReference type="InterPro" id="IPR037923">
    <property type="entry name" value="HTH-like"/>
</dbReference>
<dbReference type="InterPro" id="IPR009057">
    <property type="entry name" value="Homeodomain-like_sf"/>
</dbReference>
<dbReference type="SUPFAM" id="SSF46689">
    <property type="entry name" value="Homeodomain-like"/>
    <property type="match status" value="2"/>
</dbReference>
<dbReference type="SMART" id="SM00342">
    <property type="entry name" value="HTH_ARAC"/>
    <property type="match status" value="1"/>
</dbReference>
<evidence type="ECO:0000256" key="3">
    <source>
        <dbReference type="ARBA" id="ARBA00023163"/>
    </source>
</evidence>
<dbReference type="GO" id="GO:0003700">
    <property type="term" value="F:DNA-binding transcription factor activity"/>
    <property type="evidence" value="ECO:0007669"/>
    <property type="project" value="InterPro"/>
</dbReference>
<dbReference type="HOGENOM" id="CLU_000445_88_6_9"/>
<dbReference type="Pfam" id="PF12833">
    <property type="entry name" value="HTH_18"/>
    <property type="match status" value="1"/>
</dbReference>
<dbReference type="PROSITE" id="PS01124">
    <property type="entry name" value="HTH_ARAC_FAMILY_2"/>
    <property type="match status" value="1"/>
</dbReference>
<protein>
    <submittedName>
        <fullName evidence="5">AraC family transcriptional regulator</fullName>
    </submittedName>
</protein>
<dbReference type="Pfam" id="PF02311">
    <property type="entry name" value="AraC_binding"/>
    <property type="match status" value="1"/>
</dbReference>
<dbReference type="AlphaFoldDB" id="H6NF03"/>